<dbReference type="PANTHER" id="PTHR43790:SF9">
    <property type="entry name" value="GALACTOFURANOSE TRANSPORTER ATP-BINDING PROTEIN YTFR"/>
    <property type="match status" value="1"/>
</dbReference>
<dbReference type="CDD" id="cd03216">
    <property type="entry name" value="ABC_Carb_Monos_I"/>
    <property type="match status" value="1"/>
</dbReference>
<evidence type="ECO:0000256" key="2">
    <source>
        <dbReference type="ARBA" id="ARBA00022475"/>
    </source>
</evidence>
<keyword evidence="7" id="KW-0067">ATP-binding</keyword>
<gene>
    <name evidence="10" type="ORF">AWB68_07553</name>
</gene>
<protein>
    <submittedName>
        <fullName evidence="10">ABC transporter</fullName>
    </submittedName>
</protein>
<name>A0A158KVG1_9BURK</name>
<proteinExistence type="predicted"/>
<dbReference type="Pfam" id="PF00005">
    <property type="entry name" value="ABC_tran"/>
    <property type="match status" value="2"/>
</dbReference>
<reference evidence="10" key="1">
    <citation type="submission" date="2016-01" db="EMBL/GenBank/DDBJ databases">
        <authorList>
            <person name="Peeters C."/>
        </authorList>
    </citation>
    <scope>NUCLEOTIDE SEQUENCE [LARGE SCALE GENOMIC DNA]</scope>
    <source>
        <strain evidence="10">LMG 22940</strain>
    </source>
</reference>
<keyword evidence="1" id="KW-0813">Transport</keyword>
<dbReference type="GO" id="GO:0005524">
    <property type="term" value="F:ATP binding"/>
    <property type="evidence" value="ECO:0007669"/>
    <property type="project" value="UniProtKB-KW"/>
</dbReference>
<feature type="domain" description="ABC transporter" evidence="9">
    <location>
        <begin position="259"/>
        <end position="503"/>
    </location>
</feature>
<evidence type="ECO:0000256" key="6">
    <source>
        <dbReference type="ARBA" id="ARBA00022741"/>
    </source>
</evidence>
<keyword evidence="11" id="KW-1185">Reference proteome</keyword>
<feature type="compositionally biased region" description="Polar residues" evidence="8">
    <location>
        <begin position="264"/>
        <end position="275"/>
    </location>
</feature>
<dbReference type="GO" id="GO:0016887">
    <property type="term" value="F:ATP hydrolysis activity"/>
    <property type="evidence" value="ECO:0007669"/>
    <property type="project" value="InterPro"/>
</dbReference>
<accession>A0A158KVG1</accession>
<dbReference type="AlphaFoldDB" id="A0A158KVG1"/>
<keyword evidence="6" id="KW-0547">Nucleotide-binding</keyword>
<evidence type="ECO:0000313" key="11">
    <source>
        <dbReference type="Proteomes" id="UP000054770"/>
    </source>
</evidence>
<evidence type="ECO:0000256" key="5">
    <source>
        <dbReference type="ARBA" id="ARBA00022737"/>
    </source>
</evidence>
<evidence type="ECO:0000256" key="3">
    <source>
        <dbReference type="ARBA" id="ARBA00022519"/>
    </source>
</evidence>
<dbReference type="EMBL" id="FCON02000177">
    <property type="protein sequence ID" value="SAL85077.1"/>
    <property type="molecule type" value="Genomic_DNA"/>
</dbReference>
<evidence type="ECO:0000313" key="10">
    <source>
        <dbReference type="EMBL" id="SAL85077.1"/>
    </source>
</evidence>
<dbReference type="InterPro" id="IPR003439">
    <property type="entry name" value="ABC_transporter-like_ATP-bd"/>
</dbReference>
<dbReference type="Gene3D" id="3.40.50.300">
    <property type="entry name" value="P-loop containing nucleotide triphosphate hydrolases"/>
    <property type="match status" value="2"/>
</dbReference>
<keyword evidence="3" id="KW-0997">Cell inner membrane</keyword>
<evidence type="ECO:0000256" key="4">
    <source>
        <dbReference type="ARBA" id="ARBA00022597"/>
    </source>
</evidence>
<dbReference type="InterPro" id="IPR003593">
    <property type="entry name" value="AAA+_ATPase"/>
</dbReference>
<evidence type="ECO:0000256" key="8">
    <source>
        <dbReference type="SAM" id="MobiDB-lite"/>
    </source>
</evidence>
<dbReference type="InterPro" id="IPR027417">
    <property type="entry name" value="P-loop_NTPase"/>
</dbReference>
<comment type="caution">
    <text evidence="10">The sequence shown here is derived from an EMBL/GenBank/DDBJ whole genome shotgun (WGS) entry which is preliminary data.</text>
</comment>
<keyword evidence="5" id="KW-0677">Repeat</keyword>
<dbReference type="InterPro" id="IPR050107">
    <property type="entry name" value="ABC_carbohydrate_import_ATPase"/>
</dbReference>
<sequence length="504" mass="53711">MNKLPYLMAARGIVKSYGPTSVLKGFDLSVAAGEVHAFLGGNGAGKSTLIKIISGQIERDGGSLEFARNRASSGGAETPDENSIAVVNQELALLPHLTVAENIALPRRHRAWSLFNGGEARRIAVDALSLIDPAFAHAAVDRLVADLSLHERQLVEIARALDSGASLLLLDEPTANLTAGETERLFAVLRRLTVDKGLAVLFVSHRMREIRQIADVCTIIRNGQTAVDRVALTSITDAEIVDQMGQAAVGSTKQPPRDQRRRNSSTGTQAGTPNTLRIQTEGIDLEIGAGTLLGLAGPPAGPEALMDALTGVSSTNAWSIARNGMAVAYRRPSAAARDGVGFVSGDRANKGILANLPIVDNLAASARVIGRKRTVRDAEVTDGHDLLHALSIRAGSLWDLPATLSGGTQQKLLIARWLKLKPTVLVLEEPTRGVDIGTKREIYTLIREMAAQGAIIVWWSTEYVELAELCDTVLAFDPDGRPTSILKEDQINEAELAHATGMAA</sequence>
<evidence type="ECO:0000259" key="9">
    <source>
        <dbReference type="PROSITE" id="PS50893"/>
    </source>
</evidence>
<keyword evidence="2" id="KW-1003">Cell membrane</keyword>
<dbReference type="SUPFAM" id="SSF52540">
    <property type="entry name" value="P-loop containing nucleoside triphosphate hydrolases"/>
    <property type="match status" value="2"/>
</dbReference>
<dbReference type="CDD" id="cd03215">
    <property type="entry name" value="ABC_Carb_Monos_II"/>
    <property type="match status" value="1"/>
</dbReference>
<dbReference type="Proteomes" id="UP000054770">
    <property type="component" value="Unassembled WGS sequence"/>
</dbReference>
<organism evidence="10 11">
    <name type="scientific">Caballeronia choica</name>
    <dbReference type="NCBI Taxonomy" id="326476"/>
    <lineage>
        <taxon>Bacteria</taxon>
        <taxon>Pseudomonadati</taxon>
        <taxon>Pseudomonadota</taxon>
        <taxon>Betaproteobacteria</taxon>
        <taxon>Burkholderiales</taxon>
        <taxon>Burkholderiaceae</taxon>
        <taxon>Caballeronia</taxon>
    </lineage>
</organism>
<keyword evidence="3" id="KW-0472">Membrane</keyword>
<feature type="region of interest" description="Disordered" evidence="8">
    <location>
        <begin position="246"/>
        <end position="275"/>
    </location>
</feature>
<keyword evidence="4" id="KW-0762">Sugar transport</keyword>
<evidence type="ECO:0000256" key="1">
    <source>
        <dbReference type="ARBA" id="ARBA00022448"/>
    </source>
</evidence>
<evidence type="ECO:0000256" key="7">
    <source>
        <dbReference type="ARBA" id="ARBA00022840"/>
    </source>
</evidence>
<dbReference type="PANTHER" id="PTHR43790">
    <property type="entry name" value="CARBOHYDRATE TRANSPORT ATP-BINDING PROTEIN MG119-RELATED"/>
    <property type="match status" value="1"/>
</dbReference>
<dbReference type="RefSeq" id="WP_235028730.1">
    <property type="nucleotide sequence ID" value="NZ_FCON02000177.1"/>
</dbReference>
<dbReference type="SMART" id="SM00382">
    <property type="entry name" value="AAA"/>
    <property type="match status" value="1"/>
</dbReference>
<dbReference type="PROSITE" id="PS50893">
    <property type="entry name" value="ABC_TRANSPORTER_2"/>
    <property type="match status" value="2"/>
</dbReference>
<feature type="domain" description="ABC transporter" evidence="9">
    <location>
        <begin position="8"/>
        <end position="247"/>
    </location>
</feature>